<dbReference type="Gene3D" id="1.20.1280.50">
    <property type="match status" value="1"/>
</dbReference>
<gene>
    <name evidence="1" type="ORF">PYCCODRAFT_1466742</name>
</gene>
<dbReference type="PANTHER" id="PTHR38926">
    <property type="entry name" value="F-BOX DOMAIN CONTAINING PROTEIN, EXPRESSED"/>
    <property type="match status" value="1"/>
</dbReference>
<dbReference type="Gene3D" id="3.80.10.10">
    <property type="entry name" value="Ribonuclease Inhibitor"/>
    <property type="match status" value="1"/>
</dbReference>
<dbReference type="Proteomes" id="UP000193067">
    <property type="component" value="Unassembled WGS sequence"/>
</dbReference>
<organism evidence="1 2">
    <name type="scientific">Trametes coccinea (strain BRFM310)</name>
    <name type="common">Pycnoporus coccineus</name>
    <dbReference type="NCBI Taxonomy" id="1353009"/>
    <lineage>
        <taxon>Eukaryota</taxon>
        <taxon>Fungi</taxon>
        <taxon>Dikarya</taxon>
        <taxon>Basidiomycota</taxon>
        <taxon>Agaricomycotina</taxon>
        <taxon>Agaricomycetes</taxon>
        <taxon>Polyporales</taxon>
        <taxon>Polyporaceae</taxon>
        <taxon>Trametes</taxon>
    </lineage>
</organism>
<accession>A0A1Y2IV64</accession>
<evidence type="ECO:0000313" key="2">
    <source>
        <dbReference type="Proteomes" id="UP000193067"/>
    </source>
</evidence>
<dbReference type="InterPro" id="IPR032675">
    <property type="entry name" value="LRR_dom_sf"/>
</dbReference>
<dbReference type="EMBL" id="KZ084099">
    <property type="protein sequence ID" value="OSD03842.1"/>
    <property type="molecule type" value="Genomic_DNA"/>
</dbReference>
<reference evidence="1 2" key="1">
    <citation type="journal article" date="2015" name="Biotechnol. Biofuels">
        <title>Enhanced degradation of softwood versus hardwood by the white-rot fungus Pycnoporus coccineus.</title>
        <authorList>
            <person name="Couturier M."/>
            <person name="Navarro D."/>
            <person name="Chevret D."/>
            <person name="Henrissat B."/>
            <person name="Piumi F."/>
            <person name="Ruiz-Duenas F.J."/>
            <person name="Martinez A.T."/>
            <person name="Grigoriev I.V."/>
            <person name="Riley R."/>
            <person name="Lipzen A."/>
            <person name="Berrin J.G."/>
            <person name="Master E.R."/>
            <person name="Rosso M.N."/>
        </authorList>
    </citation>
    <scope>NUCLEOTIDE SEQUENCE [LARGE SCALE GENOMIC DNA]</scope>
    <source>
        <strain evidence="1 2">BRFM310</strain>
    </source>
</reference>
<dbReference type="AlphaFoldDB" id="A0A1Y2IV64"/>
<dbReference type="SUPFAM" id="SSF52047">
    <property type="entry name" value="RNI-like"/>
    <property type="match status" value="1"/>
</dbReference>
<protein>
    <submittedName>
        <fullName evidence="1">Uncharacterized protein</fullName>
    </submittedName>
</protein>
<name>A0A1Y2IV64_TRAC3</name>
<dbReference type="STRING" id="1353009.A0A1Y2IV64"/>
<dbReference type="OrthoDB" id="2754677at2759"/>
<dbReference type="PANTHER" id="PTHR38926:SF5">
    <property type="entry name" value="F-BOX AND LEUCINE-RICH REPEAT PROTEIN 6"/>
    <property type="match status" value="1"/>
</dbReference>
<keyword evidence="2" id="KW-1185">Reference proteome</keyword>
<sequence>MAMITRPIDRLPPEILGEIFKLVHTMEAAHGTRIGCCDQEHVVRRPRSPDKLAEVCTRWRSAALETRELWCRIAVHRSEKWLELGLTRSGNKPLHVGLHHPTTSLASWSLLEGHTQRLRSLTVAWYECKGTQKLFWRLIRMVANMQLPLLEELSVDYSTFADYWPGGGVDERGWSFVLKGTRLPALRVLCLKDAWIPWDSPIFSQLRVLHIEGINLHTSKWLFLDEFLALLQGCPYLEYLDLSDAYFVRFPSTEATDPDSDLVVGFPALRYLRLGWDSVWLRPSAIFQMLAHFRLENQTTVAIKSLYEPLCVSSRPRSFPRCTLRNLIPRNPTCLPILATATTLCLPSMEFDAPHDMRFMASKADDPHRGSLTVDLLKWHKCSDNPWPTCRCADDQLMDICTVFAQAPLQRLELGSDAFSVSGLSAAFRRLPHIRILEVSLKDPYSLEEVIEALATHADPTNLESETKRGVVLPKLRTLRMKTFNWHSKLLSNIAEHLDWRSKRGTELSQLHIEVRGRPQDEEGEIEHEFEHSAQLLRLQMFVVDPVLYVDIPSPSRRTANPPSFELI</sequence>
<evidence type="ECO:0000313" key="1">
    <source>
        <dbReference type="EMBL" id="OSD03842.1"/>
    </source>
</evidence>
<proteinExistence type="predicted"/>